<dbReference type="AlphaFoldDB" id="A0A5N5FD49"/>
<sequence>MGRGLSAIKTCAVLCQWDPGSGFGVGSGPMDLAGNIVVASMWSPEDDEKEIGRVPASLEEERE</sequence>
<dbReference type="EMBL" id="SMOL01000695">
    <property type="protein sequence ID" value="KAB2601039.1"/>
    <property type="molecule type" value="Genomic_DNA"/>
</dbReference>
<organism evidence="1 2">
    <name type="scientific">Pyrus ussuriensis x Pyrus communis</name>
    <dbReference type="NCBI Taxonomy" id="2448454"/>
    <lineage>
        <taxon>Eukaryota</taxon>
        <taxon>Viridiplantae</taxon>
        <taxon>Streptophyta</taxon>
        <taxon>Embryophyta</taxon>
        <taxon>Tracheophyta</taxon>
        <taxon>Spermatophyta</taxon>
        <taxon>Magnoliopsida</taxon>
        <taxon>eudicotyledons</taxon>
        <taxon>Gunneridae</taxon>
        <taxon>Pentapetalae</taxon>
        <taxon>rosids</taxon>
        <taxon>fabids</taxon>
        <taxon>Rosales</taxon>
        <taxon>Rosaceae</taxon>
        <taxon>Amygdaloideae</taxon>
        <taxon>Maleae</taxon>
        <taxon>Pyrus</taxon>
    </lineage>
</organism>
<protein>
    <submittedName>
        <fullName evidence="1">Uncharacterized protein</fullName>
    </submittedName>
</protein>
<proteinExistence type="predicted"/>
<dbReference type="Proteomes" id="UP000327157">
    <property type="component" value="Chromosome 10"/>
</dbReference>
<evidence type="ECO:0000313" key="2">
    <source>
        <dbReference type="Proteomes" id="UP000327157"/>
    </source>
</evidence>
<name>A0A5N5FD49_9ROSA</name>
<comment type="caution">
    <text evidence="1">The sequence shown here is derived from an EMBL/GenBank/DDBJ whole genome shotgun (WGS) entry which is preliminary data.</text>
</comment>
<keyword evidence="2" id="KW-1185">Reference proteome</keyword>
<gene>
    <name evidence="1" type="ORF">D8674_002044</name>
</gene>
<reference evidence="2" key="2">
    <citation type="submission" date="2019-10" db="EMBL/GenBank/DDBJ databases">
        <title>A de novo genome assembly of a pear dwarfing rootstock.</title>
        <authorList>
            <person name="Wang F."/>
            <person name="Wang J."/>
            <person name="Li S."/>
            <person name="Zhang Y."/>
            <person name="Fang M."/>
            <person name="Ma L."/>
            <person name="Zhao Y."/>
            <person name="Jiang S."/>
        </authorList>
    </citation>
    <scope>NUCLEOTIDE SEQUENCE [LARGE SCALE GENOMIC DNA]</scope>
</reference>
<evidence type="ECO:0000313" key="1">
    <source>
        <dbReference type="EMBL" id="KAB2601039.1"/>
    </source>
</evidence>
<reference evidence="1 2" key="3">
    <citation type="submission" date="2019-11" db="EMBL/GenBank/DDBJ databases">
        <title>A de novo genome assembly of a pear dwarfing rootstock.</title>
        <authorList>
            <person name="Wang F."/>
            <person name="Wang J."/>
            <person name="Li S."/>
            <person name="Zhang Y."/>
            <person name="Fang M."/>
            <person name="Ma L."/>
            <person name="Zhao Y."/>
            <person name="Jiang S."/>
        </authorList>
    </citation>
    <scope>NUCLEOTIDE SEQUENCE [LARGE SCALE GENOMIC DNA]</scope>
    <source>
        <strain evidence="1">S2</strain>
        <tissue evidence="1">Leaf</tissue>
    </source>
</reference>
<reference evidence="1 2" key="1">
    <citation type="submission" date="2019-09" db="EMBL/GenBank/DDBJ databases">
        <authorList>
            <person name="Ou C."/>
        </authorList>
    </citation>
    <scope>NUCLEOTIDE SEQUENCE [LARGE SCALE GENOMIC DNA]</scope>
    <source>
        <strain evidence="1">S2</strain>
        <tissue evidence="1">Leaf</tissue>
    </source>
</reference>
<accession>A0A5N5FD49</accession>